<feature type="non-terminal residue" evidence="2">
    <location>
        <position position="1"/>
    </location>
</feature>
<proteinExistence type="predicted"/>
<reference evidence="2" key="1">
    <citation type="submission" date="2014-05" db="EMBL/GenBank/DDBJ databases">
        <authorList>
            <person name="Chronopoulou M."/>
        </authorList>
    </citation>
    <scope>NUCLEOTIDE SEQUENCE</scope>
    <source>
        <tissue evidence="2">Whole organism</tissue>
    </source>
</reference>
<dbReference type="AlphaFoldDB" id="A0A0K2VE30"/>
<dbReference type="EMBL" id="HACA01031417">
    <property type="protein sequence ID" value="CDW48778.1"/>
    <property type="molecule type" value="Transcribed_RNA"/>
</dbReference>
<evidence type="ECO:0000313" key="2">
    <source>
        <dbReference type="EMBL" id="CDW48778.1"/>
    </source>
</evidence>
<feature type="compositionally biased region" description="Polar residues" evidence="1">
    <location>
        <begin position="35"/>
        <end position="47"/>
    </location>
</feature>
<feature type="compositionally biased region" description="Polar residues" evidence="1">
    <location>
        <begin position="17"/>
        <end position="27"/>
    </location>
</feature>
<feature type="compositionally biased region" description="Polar residues" evidence="1">
    <location>
        <begin position="78"/>
        <end position="99"/>
    </location>
</feature>
<evidence type="ECO:0000256" key="1">
    <source>
        <dbReference type="SAM" id="MobiDB-lite"/>
    </source>
</evidence>
<feature type="region of interest" description="Disordered" evidence="1">
    <location>
        <begin position="72"/>
        <end position="99"/>
    </location>
</feature>
<organism evidence="2">
    <name type="scientific">Lepeophtheirus salmonis</name>
    <name type="common">Salmon louse</name>
    <name type="synonym">Caligus salmonis</name>
    <dbReference type="NCBI Taxonomy" id="72036"/>
    <lineage>
        <taxon>Eukaryota</taxon>
        <taxon>Metazoa</taxon>
        <taxon>Ecdysozoa</taxon>
        <taxon>Arthropoda</taxon>
        <taxon>Crustacea</taxon>
        <taxon>Multicrustacea</taxon>
        <taxon>Hexanauplia</taxon>
        <taxon>Copepoda</taxon>
        <taxon>Siphonostomatoida</taxon>
        <taxon>Caligidae</taxon>
        <taxon>Lepeophtheirus</taxon>
    </lineage>
</organism>
<protein>
    <submittedName>
        <fullName evidence="2">Uncharacterized protein</fullName>
    </submittedName>
</protein>
<sequence>GTVLSFCLESRDFLATSETTGLGSKQSGPERRRASSPSRDNFSSGDQPQEMRLLSQIILWVLGLSRSVLKEEQRRTSAKTQPSIQSLGSNKSNRIGGNS</sequence>
<accession>A0A0K2VE30</accession>
<name>A0A0K2VE30_LEPSM</name>
<feature type="region of interest" description="Disordered" evidence="1">
    <location>
        <begin position="17"/>
        <end position="48"/>
    </location>
</feature>